<comment type="caution">
    <text evidence="1">The sequence shown here is derived from an EMBL/GenBank/DDBJ whole genome shotgun (WGS) entry which is preliminary data.</text>
</comment>
<keyword evidence="2" id="KW-1185">Reference proteome</keyword>
<sequence>MRSPCELSVELPPSMRVLYRHERRNHCLYRVAYPNDEPTSIDDIVRRLPNGVKVSVHRPTCAQCDDGLQLQLYVPKYTLDGVARKNSTVTTLTDFAMTCAWLALSWIVAADMYMCFNRISIEVV</sequence>
<proteinExistence type="predicted"/>
<dbReference type="EMBL" id="LGRX02022860">
    <property type="protein sequence ID" value="KAK3255193.1"/>
    <property type="molecule type" value="Genomic_DNA"/>
</dbReference>
<evidence type="ECO:0000313" key="1">
    <source>
        <dbReference type="EMBL" id="KAK3255193.1"/>
    </source>
</evidence>
<accession>A0AAE0F8V1</accession>
<dbReference type="AlphaFoldDB" id="A0AAE0F8V1"/>
<organism evidence="1 2">
    <name type="scientific">Cymbomonas tetramitiformis</name>
    <dbReference type="NCBI Taxonomy" id="36881"/>
    <lineage>
        <taxon>Eukaryota</taxon>
        <taxon>Viridiplantae</taxon>
        <taxon>Chlorophyta</taxon>
        <taxon>Pyramimonadophyceae</taxon>
        <taxon>Pyramimonadales</taxon>
        <taxon>Pyramimonadaceae</taxon>
        <taxon>Cymbomonas</taxon>
    </lineage>
</organism>
<name>A0AAE0F8V1_9CHLO</name>
<gene>
    <name evidence="1" type="ORF">CYMTET_35666</name>
</gene>
<evidence type="ECO:0000313" key="2">
    <source>
        <dbReference type="Proteomes" id="UP001190700"/>
    </source>
</evidence>
<dbReference type="Proteomes" id="UP001190700">
    <property type="component" value="Unassembled WGS sequence"/>
</dbReference>
<reference evidence="1 2" key="1">
    <citation type="journal article" date="2015" name="Genome Biol. Evol.">
        <title>Comparative Genomics of a Bacterivorous Green Alga Reveals Evolutionary Causalities and Consequences of Phago-Mixotrophic Mode of Nutrition.</title>
        <authorList>
            <person name="Burns J.A."/>
            <person name="Paasch A."/>
            <person name="Narechania A."/>
            <person name="Kim E."/>
        </authorList>
    </citation>
    <scope>NUCLEOTIDE SEQUENCE [LARGE SCALE GENOMIC DNA]</scope>
    <source>
        <strain evidence="1 2">PLY_AMNH</strain>
    </source>
</reference>
<protein>
    <submittedName>
        <fullName evidence="1">Uncharacterized protein</fullName>
    </submittedName>
</protein>